<organism evidence="1">
    <name type="scientific">Herelleviridae sp. cttEB8</name>
    <dbReference type="NCBI Taxonomy" id="2825832"/>
    <lineage>
        <taxon>Viruses</taxon>
        <taxon>Duplodnaviria</taxon>
        <taxon>Heunggongvirae</taxon>
        <taxon>Uroviricota</taxon>
        <taxon>Caudoviricetes</taxon>
        <taxon>Herelleviridae</taxon>
    </lineage>
</organism>
<name>A0A8S5P596_9CAUD</name>
<reference evidence="1" key="1">
    <citation type="journal article" date="2021" name="Proc. Natl. Acad. Sci. U.S.A.">
        <title>A Catalog of Tens of Thousands of Viruses from Human Metagenomes Reveals Hidden Associations with Chronic Diseases.</title>
        <authorList>
            <person name="Tisza M.J."/>
            <person name="Buck C.B."/>
        </authorList>
    </citation>
    <scope>NUCLEOTIDE SEQUENCE</scope>
    <source>
        <strain evidence="1">CttEB8</strain>
    </source>
</reference>
<evidence type="ECO:0000313" key="1">
    <source>
        <dbReference type="EMBL" id="DAE02303.1"/>
    </source>
</evidence>
<dbReference type="EMBL" id="BK015344">
    <property type="protein sequence ID" value="DAE02303.1"/>
    <property type="molecule type" value="Genomic_DNA"/>
</dbReference>
<accession>A0A8S5P596</accession>
<sequence>MFEIGSRFNFFTEADFEKSSFNPLDYPIGDDRRYERMIFEGLASDTSEDAEGESMEPNGFIIDRFLKHGLINLDHLTSRSPINKSRFWIGAPISAKVENNKFYVKCQLWKKSPEARAFYDKALEMKESGTNRKPGFSIEGKALERDKSNPKKIKKALITNLAMTMTPVNANTFADIVKGVQTKDYVDYEFESDKDFRTTNILLEMEKDGHILSIDKDFRIRIEPLKAKNDEILKNLFKSYEEGHISINVLQDFLKSQRI</sequence>
<proteinExistence type="predicted"/>
<protein>
    <submittedName>
        <fullName evidence="1">Uncharacterized protein</fullName>
    </submittedName>
</protein>